<dbReference type="InterPro" id="IPR017907">
    <property type="entry name" value="Znf_RING_CS"/>
</dbReference>
<organism evidence="7 8">
    <name type="scientific">Trapa natans</name>
    <name type="common">Water chestnut</name>
    <dbReference type="NCBI Taxonomy" id="22666"/>
    <lineage>
        <taxon>Eukaryota</taxon>
        <taxon>Viridiplantae</taxon>
        <taxon>Streptophyta</taxon>
        <taxon>Embryophyta</taxon>
        <taxon>Tracheophyta</taxon>
        <taxon>Spermatophyta</taxon>
        <taxon>Magnoliopsida</taxon>
        <taxon>eudicotyledons</taxon>
        <taxon>Gunneridae</taxon>
        <taxon>Pentapetalae</taxon>
        <taxon>rosids</taxon>
        <taxon>malvids</taxon>
        <taxon>Myrtales</taxon>
        <taxon>Lythraceae</taxon>
        <taxon>Trapa</taxon>
    </lineage>
</organism>
<dbReference type="Gene3D" id="3.30.40.10">
    <property type="entry name" value="Zinc/RING finger domain, C3HC4 (zinc finger)"/>
    <property type="match status" value="1"/>
</dbReference>
<evidence type="ECO:0000313" key="8">
    <source>
        <dbReference type="Proteomes" id="UP001346149"/>
    </source>
</evidence>
<feature type="compositionally biased region" description="Polar residues" evidence="5">
    <location>
        <begin position="204"/>
        <end position="213"/>
    </location>
</feature>
<dbReference type="SUPFAM" id="SSF57850">
    <property type="entry name" value="RING/U-box"/>
    <property type="match status" value="1"/>
</dbReference>
<feature type="compositionally biased region" description="Acidic residues" evidence="5">
    <location>
        <begin position="37"/>
        <end position="46"/>
    </location>
</feature>
<dbReference type="PANTHER" id="PTHR46537">
    <property type="entry name" value="OS11G0578200 PROTEIN"/>
    <property type="match status" value="1"/>
</dbReference>
<keyword evidence="3" id="KW-0862">Zinc</keyword>
<reference evidence="7 8" key="1">
    <citation type="journal article" date="2023" name="Hortic Res">
        <title>Pangenome of water caltrop reveals structural variations and asymmetric subgenome divergence after allopolyploidization.</title>
        <authorList>
            <person name="Zhang X."/>
            <person name="Chen Y."/>
            <person name="Wang L."/>
            <person name="Yuan Y."/>
            <person name="Fang M."/>
            <person name="Shi L."/>
            <person name="Lu R."/>
            <person name="Comes H.P."/>
            <person name="Ma Y."/>
            <person name="Chen Y."/>
            <person name="Huang G."/>
            <person name="Zhou Y."/>
            <person name="Zheng Z."/>
            <person name="Qiu Y."/>
        </authorList>
    </citation>
    <scope>NUCLEOTIDE SEQUENCE [LARGE SCALE GENOMIC DNA]</scope>
    <source>
        <strain evidence="7">F231</strain>
    </source>
</reference>
<dbReference type="EMBL" id="JAXQNO010000004">
    <property type="protein sequence ID" value="KAK4798911.1"/>
    <property type="molecule type" value="Genomic_DNA"/>
</dbReference>
<dbReference type="PANTHER" id="PTHR46537:SF1">
    <property type="entry name" value="E3 UBIQUITIN-PROTEIN LIGASE RING1B-RELATED"/>
    <property type="match status" value="1"/>
</dbReference>
<gene>
    <name evidence="7" type="ORF">SAY86_024276</name>
</gene>
<keyword evidence="2 4" id="KW-0863">Zinc-finger</keyword>
<keyword evidence="8" id="KW-1185">Reference proteome</keyword>
<dbReference type="PROSITE" id="PS00518">
    <property type="entry name" value="ZF_RING_1"/>
    <property type="match status" value="1"/>
</dbReference>
<evidence type="ECO:0000256" key="1">
    <source>
        <dbReference type="ARBA" id="ARBA00022723"/>
    </source>
</evidence>
<dbReference type="InterPro" id="IPR044592">
    <property type="entry name" value="RING1A/B"/>
</dbReference>
<feature type="compositionally biased region" description="Polar residues" evidence="5">
    <location>
        <begin position="1"/>
        <end position="11"/>
    </location>
</feature>
<evidence type="ECO:0000256" key="2">
    <source>
        <dbReference type="ARBA" id="ARBA00022771"/>
    </source>
</evidence>
<dbReference type="Pfam" id="PF13923">
    <property type="entry name" value="zf-C3HC4_2"/>
    <property type="match status" value="1"/>
</dbReference>
<dbReference type="AlphaFoldDB" id="A0AAN7M4H7"/>
<dbReference type="InterPro" id="IPR013083">
    <property type="entry name" value="Znf_RING/FYVE/PHD"/>
</dbReference>
<dbReference type="CDD" id="cd16531">
    <property type="entry name" value="RING-HC_RING1-like"/>
    <property type="match status" value="1"/>
</dbReference>
<accession>A0AAN7M4H7</accession>
<sequence length="470" mass="52936">MPAQKRQSSDNGDGDHQPAPKQPQRELDEAKEGPKEEENEDDVEAEEEKHEPVDGAEDSDGSASSSLEDKSEYILVKLSDVRKDVQCPICLGIIRKTRTVMECLHRFCRECIDKSMRLGNNECPACRTHCASRRSLRDDPNFDALIAALYPDIDRYEEEELAMHEEEKNRNKQIQASIAEIFQRQTEALVKRRTAGKDLAGGFTTRSQRNLRSAPSRKRRNVRGNYNQGSEDNEDENDSNGGKDSGSADEKGAEVREKRRKKRRGSNQRQPSSSADGECVENDTENGIVSRGVSPGIVWNHEMLAWGRGGTRSHTRHGGSNGSSKNSRNIRLSRLVGHLQNLEENDELDVHFMLISLEKQKSPDLKQPYLCARSRLSVRHLCEYVARQMCLQAEQVEILAVKEHSGPIKHHSSLNLSGEDGHKVTVDVHPDSNSMQILEREETLAGIIANNRWNDKNLILGYRQKVATLS</sequence>
<protein>
    <recommendedName>
        <fullName evidence="6">RING-type domain-containing protein</fullName>
    </recommendedName>
</protein>
<feature type="region of interest" description="Disordered" evidence="5">
    <location>
        <begin position="199"/>
        <end position="293"/>
    </location>
</feature>
<comment type="caution">
    <text evidence="7">The sequence shown here is derived from an EMBL/GenBank/DDBJ whole genome shotgun (WGS) entry which is preliminary data.</text>
</comment>
<evidence type="ECO:0000256" key="5">
    <source>
        <dbReference type="SAM" id="MobiDB-lite"/>
    </source>
</evidence>
<dbReference type="PROSITE" id="PS50089">
    <property type="entry name" value="ZF_RING_2"/>
    <property type="match status" value="1"/>
</dbReference>
<feature type="compositionally biased region" description="Basic and acidic residues" evidence="5">
    <location>
        <begin position="246"/>
        <end position="257"/>
    </location>
</feature>
<evidence type="ECO:0000256" key="3">
    <source>
        <dbReference type="ARBA" id="ARBA00022833"/>
    </source>
</evidence>
<evidence type="ECO:0000313" key="7">
    <source>
        <dbReference type="EMBL" id="KAK4798911.1"/>
    </source>
</evidence>
<dbReference type="SMART" id="SM00184">
    <property type="entry name" value="RING"/>
    <property type="match status" value="1"/>
</dbReference>
<name>A0AAN7M4H7_TRANT</name>
<evidence type="ECO:0000256" key="4">
    <source>
        <dbReference type="PROSITE-ProRule" id="PRU00175"/>
    </source>
</evidence>
<feature type="domain" description="RING-type" evidence="6">
    <location>
        <begin position="87"/>
        <end position="127"/>
    </location>
</feature>
<dbReference type="Proteomes" id="UP001346149">
    <property type="component" value="Unassembled WGS sequence"/>
</dbReference>
<evidence type="ECO:0000259" key="6">
    <source>
        <dbReference type="PROSITE" id="PS50089"/>
    </source>
</evidence>
<proteinExistence type="predicted"/>
<feature type="compositionally biased region" description="Basic and acidic residues" evidence="5">
    <location>
        <begin position="13"/>
        <end position="36"/>
    </location>
</feature>
<dbReference type="InterPro" id="IPR001841">
    <property type="entry name" value="Znf_RING"/>
</dbReference>
<keyword evidence="1" id="KW-0479">Metal-binding</keyword>
<dbReference type="GO" id="GO:0008270">
    <property type="term" value="F:zinc ion binding"/>
    <property type="evidence" value="ECO:0007669"/>
    <property type="project" value="UniProtKB-KW"/>
</dbReference>
<feature type="region of interest" description="Disordered" evidence="5">
    <location>
        <begin position="1"/>
        <end position="67"/>
    </location>
</feature>
<feature type="region of interest" description="Disordered" evidence="5">
    <location>
        <begin position="308"/>
        <end position="328"/>
    </location>
</feature>